<dbReference type="AlphaFoldDB" id="A0A7J9D3S1"/>
<evidence type="ECO:0000313" key="1">
    <source>
        <dbReference type="EMBL" id="MBA0755366.1"/>
    </source>
</evidence>
<proteinExistence type="predicted"/>
<dbReference type="EMBL" id="JABEZY010269219">
    <property type="protein sequence ID" value="MBA0755366.1"/>
    <property type="molecule type" value="Genomic_DNA"/>
</dbReference>
<dbReference type="Proteomes" id="UP000593579">
    <property type="component" value="Unassembled WGS sequence"/>
</dbReference>
<reference evidence="1 2" key="1">
    <citation type="journal article" date="2019" name="Genome Biol. Evol.">
        <title>Insights into the evolution of the New World diploid cottons (Gossypium, subgenus Houzingenia) based on genome sequencing.</title>
        <authorList>
            <person name="Grover C.E."/>
            <person name="Arick M.A. 2nd"/>
            <person name="Thrash A."/>
            <person name="Conover J.L."/>
            <person name="Sanders W.S."/>
            <person name="Peterson D.G."/>
            <person name="Frelichowski J.E."/>
            <person name="Scheffler J.A."/>
            <person name="Scheffler B.E."/>
            <person name="Wendel J.F."/>
        </authorList>
    </citation>
    <scope>NUCLEOTIDE SEQUENCE [LARGE SCALE GENOMIC DNA]</scope>
    <source>
        <strain evidence="1">5</strain>
        <tissue evidence="1">Leaf</tissue>
    </source>
</reference>
<protein>
    <recommendedName>
        <fullName evidence="3">Aspartic peptidase DDI1-type domain-containing protein</fullName>
    </recommendedName>
</protein>
<organism evidence="1 2">
    <name type="scientific">Gossypium gossypioides</name>
    <name type="common">Mexican cotton</name>
    <name type="synonym">Selera gossypioides</name>
    <dbReference type="NCBI Taxonomy" id="34282"/>
    <lineage>
        <taxon>Eukaryota</taxon>
        <taxon>Viridiplantae</taxon>
        <taxon>Streptophyta</taxon>
        <taxon>Embryophyta</taxon>
        <taxon>Tracheophyta</taxon>
        <taxon>Spermatophyta</taxon>
        <taxon>Magnoliopsida</taxon>
        <taxon>eudicotyledons</taxon>
        <taxon>Gunneridae</taxon>
        <taxon>Pentapetalae</taxon>
        <taxon>rosids</taxon>
        <taxon>malvids</taxon>
        <taxon>Malvales</taxon>
        <taxon>Malvaceae</taxon>
        <taxon>Malvoideae</taxon>
        <taxon>Gossypium</taxon>
    </lineage>
</organism>
<gene>
    <name evidence="1" type="ORF">Gogos_020767</name>
</gene>
<keyword evidence="2" id="KW-1185">Reference proteome</keyword>
<dbReference type="OrthoDB" id="10583398at2759"/>
<sequence length="276" mass="31738">MNNFLCDGPHMVSHYLKKSAFSTIKEDDEPNKVSMRLGSIMRYVEAKRIKRNEKKQMKRRGSQEERVDICGHQYCKSRKSAIIDTGASNFFISEKVMGVKLQIDQWKGKKGFEVTHLDDYDFVLSLNFIDKINALLIPFVDYICILDTRQQQCVMSSATKTPLEMLEGHNIDMKPIELSVGLPPMREVGCASNFEGKMVMQTGQWDRVNATSEAYKPKLTARLKVNPMFNVVMPKPICTDQEDPNQGKHKLRQMFRDVKLSNRESSWESSEALKPF</sequence>
<comment type="caution">
    <text evidence="1">The sequence shown here is derived from an EMBL/GenBank/DDBJ whole genome shotgun (WGS) entry which is preliminary data.</text>
</comment>
<evidence type="ECO:0008006" key="3">
    <source>
        <dbReference type="Google" id="ProtNLM"/>
    </source>
</evidence>
<name>A0A7J9D3S1_GOSGO</name>
<accession>A0A7J9D3S1</accession>
<evidence type="ECO:0000313" key="2">
    <source>
        <dbReference type="Proteomes" id="UP000593579"/>
    </source>
</evidence>